<dbReference type="PANTHER" id="PTHR43436:SF1">
    <property type="entry name" value="TRANSCRIPTIONAL REGULATORY PROTEIN"/>
    <property type="match status" value="1"/>
</dbReference>
<evidence type="ECO:0000313" key="4">
    <source>
        <dbReference type="EMBL" id="MBB6633188.1"/>
    </source>
</evidence>
<organism evidence="4 5">
    <name type="scientific">Cohnella thailandensis</name>
    <dbReference type="NCBI Taxonomy" id="557557"/>
    <lineage>
        <taxon>Bacteria</taxon>
        <taxon>Bacillati</taxon>
        <taxon>Bacillota</taxon>
        <taxon>Bacilli</taxon>
        <taxon>Bacillales</taxon>
        <taxon>Paenibacillaceae</taxon>
        <taxon>Cohnella</taxon>
    </lineage>
</organism>
<dbReference type="SMART" id="SM00342">
    <property type="entry name" value="HTH_ARAC"/>
    <property type="match status" value="1"/>
</dbReference>
<dbReference type="Pfam" id="PF12833">
    <property type="entry name" value="HTH_18"/>
    <property type="match status" value="1"/>
</dbReference>
<dbReference type="EMBL" id="JACJVQ010000003">
    <property type="protein sequence ID" value="MBB6633188.1"/>
    <property type="molecule type" value="Genomic_DNA"/>
</dbReference>
<sequence length="298" mass="33737">MNSHEELSKLIGKFAADDGVHSTVIPSLELIRSSTTTLPVLRVHEPALCIVAQGSKVVMLEQDRFSYGPSNYLVVSMDLPISAQITEASLDNPYLCIRLKLDPLQILDILRESSAPSIKKKGMRRGIFVSETNPSLLDAAIRLVRLLETPEDVPILEPLILRELYYRILKGEQGEYLKQIARDGSSMQRIVTVIRRIKNNYAEPLHTEELANSVHMSPASLFRHFKEATAMSPLQYQKKIRLLEARRLLLSEAVDAAEAGFRVGYESPSQFSREYRRMFGMPPISDMKQLQSPLKIKY</sequence>
<dbReference type="AlphaFoldDB" id="A0A841SSJ8"/>
<proteinExistence type="predicted"/>
<name>A0A841SSJ8_9BACL</name>
<dbReference type="Gene3D" id="1.10.10.60">
    <property type="entry name" value="Homeodomain-like"/>
    <property type="match status" value="2"/>
</dbReference>
<gene>
    <name evidence="4" type="ORF">H7B67_03545</name>
</gene>
<evidence type="ECO:0000259" key="3">
    <source>
        <dbReference type="PROSITE" id="PS01124"/>
    </source>
</evidence>
<keyword evidence="1" id="KW-0805">Transcription regulation</keyword>
<keyword evidence="5" id="KW-1185">Reference proteome</keyword>
<evidence type="ECO:0000256" key="2">
    <source>
        <dbReference type="ARBA" id="ARBA00023163"/>
    </source>
</evidence>
<dbReference type="PANTHER" id="PTHR43436">
    <property type="entry name" value="ARAC-FAMILY TRANSCRIPTIONAL REGULATOR"/>
    <property type="match status" value="1"/>
</dbReference>
<protein>
    <submittedName>
        <fullName evidence="4">AraC family transcriptional regulator</fullName>
    </submittedName>
</protein>
<dbReference type="Pfam" id="PF06719">
    <property type="entry name" value="AraC_N"/>
    <property type="match status" value="1"/>
</dbReference>
<dbReference type="RefSeq" id="WP_185118524.1">
    <property type="nucleotide sequence ID" value="NZ_JACJVQ010000003.1"/>
</dbReference>
<comment type="caution">
    <text evidence="4">The sequence shown here is derived from an EMBL/GenBank/DDBJ whole genome shotgun (WGS) entry which is preliminary data.</text>
</comment>
<dbReference type="GO" id="GO:0043565">
    <property type="term" value="F:sequence-specific DNA binding"/>
    <property type="evidence" value="ECO:0007669"/>
    <property type="project" value="InterPro"/>
</dbReference>
<dbReference type="Proteomes" id="UP000535838">
    <property type="component" value="Unassembled WGS sequence"/>
</dbReference>
<evidence type="ECO:0000313" key="5">
    <source>
        <dbReference type="Proteomes" id="UP000535838"/>
    </source>
</evidence>
<dbReference type="PROSITE" id="PS01124">
    <property type="entry name" value="HTH_ARAC_FAMILY_2"/>
    <property type="match status" value="1"/>
</dbReference>
<dbReference type="InterPro" id="IPR009594">
    <property type="entry name" value="Tscrpt_reg_HTH_AraC_N"/>
</dbReference>
<feature type="domain" description="HTH araC/xylS-type" evidence="3">
    <location>
        <begin position="191"/>
        <end position="289"/>
    </location>
</feature>
<dbReference type="SUPFAM" id="SSF46689">
    <property type="entry name" value="Homeodomain-like"/>
    <property type="match status" value="2"/>
</dbReference>
<evidence type="ECO:0000256" key="1">
    <source>
        <dbReference type="ARBA" id="ARBA00023015"/>
    </source>
</evidence>
<dbReference type="InterPro" id="IPR009057">
    <property type="entry name" value="Homeodomain-like_sf"/>
</dbReference>
<reference evidence="4 5" key="1">
    <citation type="submission" date="2020-08" db="EMBL/GenBank/DDBJ databases">
        <title>Cohnella phylogeny.</title>
        <authorList>
            <person name="Dunlap C."/>
        </authorList>
    </citation>
    <scope>NUCLEOTIDE SEQUENCE [LARGE SCALE GENOMIC DNA]</scope>
    <source>
        <strain evidence="4 5">DSM 25241</strain>
    </source>
</reference>
<dbReference type="GO" id="GO:0003700">
    <property type="term" value="F:DNA-binding transcription factor activity"/>
    <property type="evidence" value="ECO:0007669"/>
    <property type="project" value="InterPro"/>
</dbReference>
<accession>A0A841SSJ8</accession>
<keyword evidence="2" id="KW-0804">Transcription</keyword>
<dbReference type="InterPro" id="IPR018060">
    <property type="entry name" value="HTH_AraC"/>
</dbReference>